<evidence type="ECO:0000313" key="2">
    <source>
        <dbReference type="Proteomes" id="UP000827394"/>
    </source>
</evidence>
<proteinExistence type="predicted"/>
<dbReference type="Proteomes" id="UP000827394">
    <property type="component" value="Segment"/>
</dbReference>
<gene>
    <name evidence="1" type="ORF">OPT212_28</name>
</gene>
<evidence type="ECO:0000313" key="1">
    <source>
        <dbReference type="EMBL" id="UHS64809.1"/>
    </source>
</evidence>
<sequence>MPQRAIACTDTGSKIMKAEMSIMRAGATDNDEIRIVLRLERGKTITALVTPENLALALTGRSDIPVDLRLRNVELQTK</sequence>
<reference evidence="1 2" key="1">
    <citation type="submission" date="2021-12" db="EMBL/GenBank/DDBJ databases">
        <authorList>
            <person name="Doney J."/>
            <person name="Loertscher E."/>
            <person name="Anderson K."/>
            <person name="Lambert A.S."/>
            <person name="Porter M."/>
            <person name="Walker J."/>
            <person name="Sharma R."/>
            <person name="Kurger J.L."/>
            <person name="Breakwell D.P."/>
            <person name="Grose J.H."/>
        </authorList>
    </citation>
    <scope>NUCLEOTIDE SEQUENCE [LARGE SCALE GENOMIC DNA]</scope>
</reference>
<accession>A0AAE8Z0V5</accession>
<dbReference type="EMBL" id="OL770278">
    <property type="protein sequence ID" value="UHS64809.1"/>
    <property type="molecule type" value="Genomic_DNA"/>
</dbReference>
<organism evidence="1 2">
    <name type="scientific">Escherichia phage vB_EcoD_Opt212</name>
    <dbReference type="NCBI Taxonomy" id="2906743"/>
    <lineage>
        <taxon>Viruses</taxon>
        <taxon>Duplodnaviria</taxon>
        <taxon>Heunggongvirae</taxon>
        <taxon>Uroviricota</taxon>
        <taxon>Caudoviricetes</taxon>
        <taxon>Dhillonvirus</taxon>
        <taxon>Dhillonvirus opt212</taxon>
    </lineage>
</organism>
<name>A0AAE8Z0V5_9CAUD</name>
<keyword evidence="2" id="KW-1185">Reference proteome</keyword>
<protein>
    <submittedName>
        <fullName evidence="1">Uncharacterized protein</fullName>
    </submittedName>
</protein>